<gene>
    <name evidence="1" type="ORF">CQ14_25040</name>
</gene>
<comment type="caution">
    <text evidence="1">The sequence shown here is derived from an EMBL/GenBank/DDBJ whole genome shotgun (WGS) entry which is preliminary data.</text>
</comment>
<protein>
    <submittedName>
        <fullName evidence="1">Uncharacterized protein</fullName>
    </submittedName>
</protein>
<evidence type="ECO:0000313" key="2">
    <source>
        <dbReference type="Proteomes" id="UP000051660"/>
    </source>
</evidence>
<accession>A0A0R3MDW9</accession>
<dbReference type="Proteomes" id="UP000051660">
    <property type="component" value="Unassembled WGS sequence"/>
</dbReference>
<name>A0A0R3MDW9_9BRAD</name>
<evidence type="ECO:0000313" key="1">
    <source>
        <dbReference type="EMBL" id="KRR18193.1"/>
    </source>
</evidence>
<dbReference type="EMBL" id="LLYB01000109">
    <property type="protein sequence ID" value="KRR18193.1"/>
    <property type="molecule type" value="Genomic_DNA"/>
</dbReference>
<dbReference type="RefSeq" id="WP_057861698.1">
    <property type="nucleotide sequence ID" value="NZ_LLYB01000109.1"/>
</dbReference>
<reference evidence="1 2" key="1">
    <citation type="submission" date="2014-03" db="EMBL/GenBank/DDBJ databases">
        <title>Bradyrhizobium valentinum sp. nov., isolated from effective nodules of Lupinus mariae-josephae, a lupine endemic of basic-lime soils in Eastern Spain.</title>
        <authorList>
            <person name="Duran D."/>
            <person name="Rey L."/>
            <person name="Navarro A."/>
            <person name="Busquets A."/>
            <person name="Imperial J."/>
            <person name="Ruiz-Argueso T."/>
        </authorList>
    </citation>
    <scope>NUCLEOTIDE SEQUENCE [LARGE SCALE GENOMIC DNA]</scope>
    <source>
        <strain evidence="1 2">CCBAU 23086</strain>
    </source>
</reference>
<organism evidence="1 2">
    <name type="scientific">Bradyrhizobium lablabi</name>
    <dbReference type="NCBI Taxonomy" id="722472"/>
    <lineage>
        <taxon>Bacteria</taxon>
        <taxon>Pseudomonadati</taxon>
        <taxon>Pseudomonadota</taxon>
        <taxon>Alphaproteobacteria</taxon>
        <taxon>Hyphomicrobiales</taxon>
        <taxon>Nitrobacteraceae</taxon>
        <taxon>Bradyrhizobium</taxon>
    </lineage>
</organism>
<proteinExistence type="predicted"/>
<dbReference type="AlphaFoldDB" id="A0A0R3MDW9"/>
<sequence>MRPEFNAFCHAYMNRLMQPEEATALGDARLIFGEANYWRGADEPMTKDSWSNYDRIAPRYAQRLAQWRRGEITSMVDG</sequence>